<dbReference type="PANTHER" id="PTHR42648">
    <property type="entry name" value="TRANSPOSASE, PUTATIVE-RELATED"/>
    <property type="match status" value="1"/>
</dbReference>
<dbReference type="SUPFAM" id="SSF53098">
    <property type="entry name" value="Ribonuclease H-like"/>
    <property type="match status" value="1"/>
</dbReference>
<dbReference type="GO" id="GO:0015074">
    <property type="term" value="P:DNA integration"/>
    <property type="evidence" value="ECO:0007669"/>
    <property type="project" value="InterPro"/>
</dbReference>
<reference evidence="7 8" key="1">
    <citation type="journal article" date="2022" name="Nat. Plants">
        <title>Genomes of leafy and leafless Platanthera orchids illuminate the evolution of mycoheterotrophy.</title>
        <authorList>
            <person name="Li M.H."/>
            <person name="Liu K.W."/>
            <person name="Li Z."/>
            <person name="Lu H.C."/>
            <person name="Ye Q.L."/>
            <person name="Zhang D."/>
            <person name="Wang J.Y."/>
            <person name="Li Y.F."/>
            <person name="Zhong Z.M."/>
            <person name="Liu X."/>
            <person name="Yu X."/>
            <person name="Liu D.K."/>
            <person name="Tu X.D."/>
            <person name="Liu B."/>
            <person name="Hao Y."/>
            <person name="Liao X.Y."/>
            <person name="Jiang Y.T."/>
            <person name="Sun W.H."/>
            <person name="Chen J."/>
            <person name="Chen Y.Q."/>
            <person name="Ai Y."/>
            <person name="Zhai J.W."/>
            <person name="Wu S.S."/>
            <person name="Zhou Z."/>
            <person name="Hsiao Y.Y."/>
            <person name="Wu W.L."/>
            <person name="Chen Y.Y."/>
            <person name="Lin Y.F."/>
            <person name="Hsu J.L."/>
            <person name="Li C.Y."/>
            <person name="Wang Z.W."/>
            <person name="Zhao X."/>
            <person name="Zhong W.Y."/>
            <person name="Ma X.K."/>
            <person name="Ma L."/>
            <person name="Huang J."/>
            <person name="Chen G.Z."/>
            <person name="Huang M.Z."/>
            <person name="Huang L."/>
            <person name="Peng D.H."/>
            <person name="Luo Y.B."/>
            <person name="Zou S.Q."/>
            <person name="Chen S.P."/>
            <person name="Lan S."/>
            <person name="Tsai W.C."/>
            <person name="Van de Peer Y."/>
            <person name="Liu Z.J."/>
        </authorList>
    </citation>
    <scope>NUCLEOTIDE SEQUENCE [LARGE SCALE GENOMIC DNA]</scope>
    <source>
        <strain evidence="7">Lor287</strain>
    </source>
</reference>
<dbReference type="Proteomes" id="UP001418222">
    <property type="component" value="Unassembled WGS sequence"/>
</dbReference>
<keyword evidence="3" id="KW-0064">Aspartyl protease</keyword>
<dbReference type="InterPro" id="IPR013103">
    <property type="entry name" value="RVT_2"/>
</dbReference>
<dbReference type="CDD" id="cd09272">
    <property type="entry name" value="RNase_HI_RT_Ty1"/>
    <property type="match status" value="1"/>
</dbReference>
<evidence type="ECO:0000256" key="4">
    <source>
        <dbReference type="ARBA" id="ARBA00022801"/>
    </source>
</evidence>
<dbReference type="AlphaFoldDB" id="A0AAP0AXY4"/>
<dbReference type="InterPro" id="IPR057670">
    <property type="entry name" value="SH3_retrovirus"/>
</dbReference>
<gene>
    <name evidence="7" type="ORF">KSP39_PZI022049</name>
</gene>
<protein>
    <recommendedName>
        <fullName evidence="6">Integrase catalytic domain-containing protein</fullName>
    </recommendedName>
</protein>
<dbReference type="PANTHER" id="PTHR42648:SF28">
    <property type="entry name" value="TRANSPOSON-ENCODED PROTEIN WITH RIBONUCLEASE H-LIKE AND RETROVIRUS ZINC FINGER-LIKE DOMAINS"/>
    <property type="match status" value="1"/>
</dbReference>
<keyword evidence="4" id="KW-0378">Hydrolase</keyword>
<dbReference type="Pfam" id="PF22936">
    <property type="entry name" value="Pol_BBD"/>
    <property type="match status" value="1"/>
</dbReference>
<proteinExistence type="predicted"/>
<name>A0AAP0AXY4_9ASPA</name>
<dbReference type="PROSITE" id="PS50994">
    <property type="entry name" value="INTEGRASE"/>
    <property type="match status" value="1"/>
</dbReference>
<dbReference type="InterPro" id="IPR043502">
    <property type="entry name" value="DNA/RNA_pol_sf"/>
</dbReference>
<feature type="region of interest" description="Disordered" evidence="5">
    <location>
        <begin position="213"/>
        <end position="240"/>
    </location>
</feature>
<sequence length="1113" mass="125836">MMNGSNFSSPVPMIKLEKFTATEFNDWKLNTQFGMKYLNVFYTVQSDRATVMGTEAETQWIADEDFCRDYLLNCLSSSLAKTYIKMKTAKEIWEALEEHFRQEEDLSKAHLVDKFHSFMFDEEKAILPQVSDFEALVDSLHSENISLPDSFVAGTIIFKLPSTWYNFKIEMYRKKMQVGLNDLKRFIRIEDENRIRHALETVSKQKSAANMILSSKRVPNPKRTRPSHGSSQVAGPSKRTKKYKGKCFNCNKWCHSASDCRLPKRERTKAPQDGNQANMVSLAESFDFVGMVGNAKASTEWYLDSGATCHVCNNADLMTGLTAVKESVIVVNGETADILKVGNATLLLSSDEAFEKFCFFKTRVENQLDMRIKRFRSDRAGEYMSSEFRGFLASQGIIAETTAPYSPQSNGIAERKNRTLTEMLNSMLITAGMPTVYWGEAVLTANNIMNKVPHAKLDVTPYELWFKRPPTITRLKTWGCIAYVRVSDPRWSKLGPRTNTCVYLGCAEDSAADRFLDLSNNIIIESRDAVFFEDKFLKDKNLTIPGMQATITEEELESVPSTSNSVPVDNSVLESRRTSVRERTPRTFGSDFVTYHVEADPSTYKDAMRSRDSLLWKEAIDEEMNSLLQNNTWTLVDKPRGAKTIGCKWVLKKKLNPDGSVAKYKARLVAKGFTQVSGVDYFDVYSPVCHLATIRILLAIASIENFIVHQIDVKTAFLNGDLTEEIYMSQPEGFIVEGHKNKVYKLIKSLYGLKQAPKLWHEKFDYSVRNMGFMSSLSDKCLYIRHRLNKVAIICLHVDDMLILGSDQSIVDDVKSELMKEFSIKDLGIAETILGMQVSFGKNGISLSQSHYIKSMLDTWGYSECRAVETPYDYNNCLKPNDGAAIRQSDYAKLIGSLMYAMVCTRPDIAFTVGMLSRFTSNPSQDHWDALDMLMRYLKHTQTYALCYHGHPPVLEGYSDASWCSELNDSKSTSGFIFTLGGADVAWKSKRQSCIALSSMESELYALALAGEEAEWIRDLVMDIPLSSLKLSSVAVYCDNQATKTIATNTLFNSKRRQLRMKQAWLTSLTSQGIVNLIYVRSKDNVADALTKGLNRVLTIKTSGEMELKFIEI</sequence>
<dbReference type="Pfam" id="PF07727">
    <property type="entry name" value="RVT_2"/>
    <property type="match status" value="1"/>
</dbReference>
<evidence type="ECO:0000256" key="1">
    <source>
        <dbReference type="ARBA" id="ARBA00022670"/>
    </source>
</evidence>
<evidence type="ECO:0000313" key="7">
    <source>
        <dbReference type="EMBL" id="KAK8918965.1"/>
    </source>
</evidence>
<dbReference type="Pfam" id="PF25597">
    <property type="entry name" value="SH3_retrovirus"/>
    <property type="match status" value="1"/>
</dbReference>
<dbReference type="InterPro" id="IPR039537">
    <property type="entry name" value="Retrotran_Ty1/copia-like"/>
</dbReference>
<dbReference type="Pfam" id="PF14223">
    <property type="entry name" value="Retrotran_gag_2"/>
    <property type="match status" value="1"/>
</dbReference>
<organism evidence="7 8">
    <name type="scientific">Platanthera zijinensis</name>
    <dbReference type="NCBI Taxonomy" id="2320716"/>
    <lineage>
        <taxon>Eukaryota</taxon>
        <taxon>Viridiplantae</taxon>
        <taxon>Streptophyta</taxon>
        <taxon>Embryophyta</taxon>
        <taxon>Tracheophyta</taxon>
        <taxon>Spermatophyta</taxon>
        <taxon>Magnoliopsida</taxon>
        <taxon>Liliopsida</taxon>
        <taxon>Asparagales</taxon>
        <taxon>Orchidaceae</taxon>
        <taxon>Orchidoideae</taxon>
        <taxon>Orchideae</taxon>
        <taxon>Orchidinae</taxon>
        <taxon>Platanthera</taxon>
    </lineage>
</organism>
<dbReference type="InterPro" id="IPR054722">
    <property type="entry name" value="PolX-like_BBD"/>
</dbReference>
<evidence type="ECO:0000256" key="3">
    <source>
        <dbReference type="ARBA" id="ARBA00022750"/>
    </source>
</evidence>
<dbReference type="InterPro" id="IPR001584">
    <property type="entry name" value="Integrase_cat-core"/>
</dbReference>
<evidence type="ECO:0000256" key="5">
    <source>
        <dbReference type="SAM" id="MobiDB-lite"/>
    </source>
</evidence>
<evidence type="ECO:0000313" key="8">
    <source>
        <dbReference type="Proteomes" id="UP001418222"/>
    </source>
</evidence>
<comment type="caution">
    <text evidence="7">The sequence shown here is derived from an EMBL/GenBank/DDBJ whole genome shotgun (WGS) entry which is preliminary data.</text>
</comment>
<dbReference type="GO" id="GO:0006508">
    <property type="term" value="P:proteolysis"/>
    <property type="evidence" value="ECO:0007669"/>
    <property type="project" value="UniProtKB-KW"/>
</dbReference>
<dbReference type="InterPro" id="IPR012337">
    <property type="entry name" value="RNaseH-like_sf"/>
</dbReference>
<dbReference type="Gene3D" id="3.30.420.10">
    <property type="entry name" value="Ribonuclease H-like superfamily/Ribonuclease H"/>
    <property type="match status" value="1"/>
</dbReference>
<evidence type="ECO:0000259" key="6">
    <source>
        <dbReference type="PROSITE" id="PS50994"/>
    </source>
</evidence>
<accession>A0AAP0AXY4</accession>
<dbReference type="InterPro" id="IPR036397">
    <property type="entry name" value="RNaseH_sf"/>
</dbReference>
<dbReference type="GO" id="GO:0046872">
    <property type="term" value="F:metal ion binding"/>
    <property type="evidence" value="ECO:0007669"/>
    <property type="project" value="UniProtKB-KW"/>
</dbReference>
<dbReference type="GO" id="GO:0004190">
    <property type="term" value="F:aspartic-type endopeptidase activity"/>
    <property type="evidence" value="ECO:0007669"/>
    <property type="project" value="UniProtKB-KW"/>
</dbReference>
<keyword evidence="8" id="KW-1185">Reference proteome</keyword>
<dbReference type="EMBL" id="JBBWWQ010000019">
    <property type="protein sequence ID" value="KAK8918965.1"/>
    <property type="molecule type" value="Genomic_DNA"/>
</dbReference>
<dbReference type="GO" id="GO:0003676">
    <property type="term" value="F:nucleic acid binding"/>
    <property type="evidence" value="ECO:0007669"/>
    <property type="project" value="InterPro"/>
</dbReference>
<dbReference type="SUPFAM" id="SSF56672">
    <property type="entry name" value="DNA/RNA polymerases"/>
    <property type="match status" value="1"/>
</dbReference>
<keyword evidence="2" id="KW-0479">Metal-binding</keyword>
<keyword evidence="1" id="KW-0645">Protease</keyword>
<evidence type="ECO:0000256" key="2">
    <source>
        <dbReference type="ARBA" id="ARBA00022723"/>
    </source>
</evidence>
<feature type="domain" description="Integrase catalytic" evidence="6">
    <location>
        <begin position="292"/>
        <end position="469"/>
    </location>
</feature>